<feature type="compositionally biased region" description="Low complexity" evidence="1">
    <location>
        <begin position="674"/>
        <end position="701"/>
    </location>
</feature>
<dbReference type="GO" id="GO:0032259">
    <property type="term" value="P:methylation"/>
    <property type="evidence" value="ECO:0007669"/>
    <property type="project" value="InterPro"/>
</dbReference>
<dbReference type="SUPFAM" id="SSF53335">
    <property type="entry name" value="S-adenosyl-L-methionine-dependent methyltransferases"/>
    <property type="match status" value="1"/>
</dbReference>
<gene>
    <name evidence="3" type="ORF">EVOR1521_LOCUS26691</name>
</gene>
<dbReference type="Gene3D" id="1.10.246.120">
    <property type="match status" value="1"/>
</dbReference>
<feature type="compositionally biased region" description="Basic and acidic residues" evidence="1">
    <location>
        <begin position="609"/>
        <end position="627"/>
    </location>
</feature>
<dbReference type="InterPro" id="IPR029063">
    <property type="entry name" value="SAM-dependent_MTases_sf"/>
</dbReference>
<dbReference type="GO" id="GO:0008757">
    <property type="term" value="F:S-adenosylmethionine-dependent methyltransferase activity"/>
    <property type="evidence" value="ECO:0007669"/>
    <property type="project" value="UniProtKB-ARBA"/>
</dbReference>
<dbReference type="GO" id="GO:0030139">
    <property type="term" value="C:endocytic vesicle"/>
    <property type="evidence" value="ECO:0007669"/>
    <property type="project" value="TreeGrafter"/>
</dbReference>
<dbReference type="InterPro" id="IPR037191">
    <property type="entry name" value="VPS9_dom_sf"/>
</dbReference>
<dbReference type="Gene3D" id="1.20.1050.80">
    <property type="entry name" value="VPS9 domain"/>
    <property type="match status" value="1"/>
</dbReference>
<dbReference type="PROSITE" id="PS00092">
    <property type="entry name" value="N6_MTASE"/>
    <property type="match status" value="1"/>
</dbReference>
<dbReference type="InterPro" id="IPR002052">
    <property type="entry name" value="DNA_methylase_N6_adenine_CS"/>
</dbReference>
<dbReference type="Pfam" id="PF02204">
    <property type="entry name" value="VPS9"/>
    <property type="match status" value="1"/>
</dbReference>
<evidence type="ECO:0000259" key="2">
    <source>
        <dbReference type="PROSITE" id="PS51205"/>
    </source>
</evidence>
<dbReference type="CDD" id="cd02440">
    <property type="entry name" value="AdoMet_MTases"/>
    <property type="match status" value="1"/>
</dbReference>
<dbReference type="EMBL" id="CAUJNA010003528">
    <property type="protein sequence ID" value="CAJ1404182.1"/>
    <property type="molecule type" value="Genomic_DNA"/>
</dbReference>
<sequence length="961" mass="106054">MLTGVPPVRQLPVGLFDVRYPMGCWSRKPAPQGQIGRLGCKGGLTTAVIMFAISRQHRPTSETLWIRVLENSAKSLRKLAYDLKVAETEKSVETIESSHKALHEVLKHCPWGDPSATAAAPSHISSDPLVQRHGETTRAMIDYELSRIAWMLQRAEDDELRSSLLARDALQRLRTFDIEGAHASLTKAYRLHEAGQLSSAFDHGLLEYTWKLLAARDFTSSGSDSLPRVKEQLNAARYTEDMVLWASGVSSLTEFVLRKQAIEAHLAEWCLQDNHADRSVLRDLIKLFLLHAVMPVKEVHAAIGAQACQILMDHGVLCSHYDSVSVFASVALWPVGSGDEALLLATDFESSCFSGEVEPVMYLSEDSLALFAAAPRATFVEHAADLCCGCGIQGLLALKTYARRVTFVDVNPRCLSFTAFNLATNGLTEGSCLRTRDICADDMEDLKSFDAILVNPPFMPNPKNIATGASLLYGNGGDDGERVLSSAVAFASHHLSSQGYMLAVSKAPNAEELPARLRLWTPGKAILYRGPAIPAGLYMPTAASSGVEPVRYQQALSERRIHSLSQTLLCLVGSDRRDLEVDIYETEDRLWLQTDFLKGHVRRKLEDVENVADKPAEESRMEERTEEPPEESTEEPTEATEPPEPTATPHTQEPQASEPKAKEPQEQEQEPQEAQEAQEPQEPQEVQEVQEVQEPQGQSQETGSPAGDKSEGPPPRALAPRNEYLTFREMLKHESAVPLAAKLQEFVRQFPGGLPREQAADRVHKFLSATQEWMLSSVQVFVGADEAGQTSAAEGLEKFLMSRVHGKVFCVEKTDPEEDDLLRQRIDSLSWVGFTNLGVPSVDVSLLDLAVDQLQSMDKFKAPRDKMVCILNACRVINDVLQRAIVESGNGRPLSADDFLPMLIFCVILANPPRLHSNIEFVAAFRHPTRLVAEDCSLRCALVKSAVHSAKPCHQMGVGQN</sequence>
<name>A0AA36NEJ7_9DINO</name>
<dbReference type="GO" id="GO:0031267">
    <property type="term" value="F:small GTPase binding"/>
    <property type="evidence" value="ECO:0007669"/>
    <property type="project" value="TreeGrafter"/>
</dbReference>
<dbReference type="GO" id="GO:0005085">
    <property type="term" value="F:guanyl-nucleotide exchange factor activity"/>
    <property type="evidence" value="ECO:0007669"/>
    <property type="project" value="InterPro"/>
</dbReference>
<dbReference type="SMART" id="SM00167">
    <property type="entry name" value="VPS9"/>
    <property type="match status" value="1"/>
</dbReference>
<dbReference type="InterPro" id="IPR003123">
    <property type="entry name" value="VPS9"/>
</dbReference>
<evidence type="ECO:0000256" key="1">
    <source>
        <dbReference type="SAM" id="MobiDB-lite"/>
    </source>
</evidence>
<dbReference type="GO" id="GO:0016192">
    <property type="term" value="P:vesicle-mediated transport"/>
    <property type="evidence" value="ECO:0007669"/>
    <property type="project" value="InterPro"/>
</dbReference>
<dbReference type="PROSITE" id="PS51205">
    <property type="entry name" value="VPS9"/>
    <property type="match status" value="1"/>
</dbReference>
<dbReference type="GO" id="GO:0003676">
    <property type="term" value="F:nucleic acid binding"/>
    <property type="evidence" value="ECO:0007669"/>
    <property type="project" value="InterPro"/>
</dbReference>
<dbReference type="AlphaFoldDB" id="A0AA36NEJ7"/>
<feature type="compositionally biased region" description="Acidic residues" evidence="1">
    <location>
        <begin position="628"/>
        <end position="638"/>
    </location>
</feature>
<feature type="region of interest" description="Disordered" evidence="1">
    <location>
        <begin position="609"/>
        <end position="719"/>
    </location>
</feature>
<dbReference type="SUPFAM" id="SSF109993">
    <property type="entry name" value="VPS9 domain"/>
    <property type="match status" value="1"/>
</dbReference>
<evidence type="ECO:0000313" key="4">
    <source>
        <dbReference type="Proteomes" id="UP001178507"/>
    </source>
</evidence>
<comment type="caution">
    <text evidence="3">The sequence shown here is derived from an EMBL/GenBank/DDBJ whole genome shotgun (WGS) entry which is preliminary data.</text>
</comment>
<protein>
    <recommendedName>
        <fullName evidence="2">VPS9 domain-containing protein</fullName>
    </recommendedName>
</protein>
<dbReference type="GO" id="GO:0005829">
    <property type="term" value="C:cytosol"/>
    <property type="evidence" value="ECO:0007669"/>
    <property type="project" value="TreeGrafter"/>
</dbReference>
<organism evidence="3 4">
    <name type="scientific">Effrenium voratum</name>
    <dbReference type="NCBI Taxonomy" id="2562239"/>
    <lineage>
        <taxon>Eukaryota</taxon>
        <taxon>Sar</taxon>
        <taxon>Alveolata</taxon>
        <taxon>Dinophyceae</taxon>
        <taxon>Suessiales</taxon>
        <taxon>Symbiodiniaceae</taxon>
        <taxon>Effrenium</taxon>
    </lineage>
</organism>
<feature type="compositionally biased region" description="Low complexity" evidence="1">
    <location>
        <begin position="647"/>
        <end position="658"/>
    </location>
</feature>
<proteinExistence type="predicted"/>
<dbReference type="Pfam" id="PF05175">
    <property type="entry name" value="MTS"/>
    <property type="match status" value="1"/>
</dbReference>
<dbReference type="InterPro" id="IPR007848">
    <property type="entry name" value="Small_mtfrase_dom"/>
</dbReference>
<keyword evidence="4" id="KW-1185">Reference proteome</keyword>
<evidence type="ECO:0000313" key="3">
    <source>
        <dbReference type="EMBL" id="CAJ1404182.1"/>
    </source>
</evidence>
<accession>A0AA36NEJ7</accession>
<dbReference type="PANTHER" id="PTHR23101:SF25">
    <property type="entry name" value="GTPASE-ACTIVATING PROTEIN AND VPS9 DOMAIN-CONTAINING PROTEIN 1"/>
    <property type="match status" value="1"/>
</dbReference>
<dbReference type="InterPro" id="IPR045046">
    <property type="entry name" value="Vps9-like"/>
</dbReference>
<dbReference type="Proteomes" id="UP001178507">
    <property type="component" value="Unassembled WGS sequence"/>
</dbReference>
<dbReference type="PANTHER" id="PTHR23101">
    <property type="entry name" value="RAB GDP/GTP EXCHANGE FACTOR"/>
    <property type="match status" value="1"/>
</dbReference>
<feature type="domain" description="VPS9" evidence="2">
    <location>
        <begin position="816"/>
        <end position="959"/>
    </location>
</feature>
<dbReference type="Gene3D" id="3.40.50.150">
    <property type="entry name" value="Vaccinia Virus protein VP39"/>
    <property type="match status" value="1"/>
</dbReference>
<reference evidence="3" key="1">
    <citation type="submission" date="2023-08" db="EMBL/GenBank/DDBJ databases">
        <authorList>
            <person name="Chen Y."/>
            <person name="Shah S."/>
            <person name="Dougan E. K."/>
            <person name="Thang M."/>
            <person name="Chan C."/>
        </authorList>
    </citation>
    <scope>NUCLEOTIDE SEQUENCE</scope>
</reference>